<feature type="transmembrane region" description="Helical" evidence="1">
    <location>
        <begin position="224"/>
        <end position="257"/>
    </location>
</feature>
<feature type="transmembrane region" description="Helical" evidence="1">
    <location>
        <begin position="127"/>
        <end position="154"/>
    </location>
</feature>
<evidence type="ECO:0000313" key="3">
    <source>
        <dbReference type="EMBL" id="UYQ72627.1"/>
    </source>
</evidence>
<feature type="transmembrane region" description="Helical" evidence="1">
    <location>
        <begin position="53"/>
        <end position="71"/>
    </location>
</feature>
<keyword evidence="1" id="KW-1133">Transmembrane helix</keyword>
<keyword evidence="4" id="KW-1185">Reference proteome</keyword>
<feature type="transmembrane region" description="Helical" evidence="1">
    <location>
        <begin position="174"/>
        <end position="203"/>
    </location>
</feature>
<protein>
    <submittedName>
        <fullName evidence="2">DUF2189 domain-containing protein</fullName>
    </submittedName>
</protein>
<accession>A0ABY6IKP1</accession>
<name>A0ABY6IKP1_9HYPH</name>
<dbReference type="EMBL" id="CP107716">
    <property type="protein sequence ID" value="UYQ72627.1"/>
    <property type="molecule type" value="Genomic_DNA"/>
</dbReference>
<reference evidence="2" key="1">
    <citation type="submission" date="2022-10" db="EMBL/GenBank/DDBJ databases">
        <title>YIM 151497 complete genome.</title>
        <authorList>
            <person name="Chen X."/>
        </authorList>
    </citation>
    <scope>NUCLEOTIDE SEQUENCE</scope>
    <source>
        <strain evidence="2">YIM 151497</strain>
    </source>
</reference>
<evidence type="ECO:0000313" key="4">
    <source>
        <dbReference type="Proteomes" id="UP001163882"/>
    </source>
</evidence>
<dbReference type="Pfam" id="PF09955">
    <property type="entry name" value="DUF2189"/>
    <property type="match status" value="1"/>
</dbReference>
<proteinExistence type="predicted"/>
<dbReference type="Proteomes" id="UP001163882">
    <property type="component" value="Chromosome"/>
</dbReference>
<keyword evidence="1" id="KW-0812">Transmembrane</keyword>
<evidence type="ECO:0000256" key="1">
    <source>
        <dbReference type="SAM" id="Phobius"/>
    </source>
</evidence>
<dbReference type="InterPro" id="IPR018692">
    <property type="entry name" value="DUF2189"/>
</dbReference>
<evidence type="ECO:0000313" key="2">
    <source>
        <dbReference type="EMBL" id="UYQ71163.1"/>
    </source>
</evidence>
<feature type="transmembrane region" description="Helical" evidence="1">
    <location>
        <begin position="77"/>
        <end position="98"/>
    </location>
</feature>
<dbReference type="EMBL" id="CP107716">
    <property type="protein sequence ID" value="UYQ71163.1"/>
    <property type="molecule type" value="Genomic_DNA"/>
</dbReference>
<sequence>MSESEEHYWLLSRPSGIEETRNPHLQRHLPPSRVFSWIRSGARDLTANPLSSLVYGLLVAVLSGLLIYTFFEFNLDYVLFPALSGFMIVAPLVAMGLYQKSAKLAQGERVRLSDMLAVKAHSGGQMLFVGLLLTLLALIWLRAAVLVYALFFGYRAFPGADEFIPLIIGTPAGWGMLATGIVVGGLFAALGFAVSAFSIPMLLDRRTDALSAMGTSMALVWNNLPVMVAWGAVVLVMVGISIATFLLGLIIIFPLLGHATWHAYRDMMPEG</sequence>
<organism evidence="2 4">
    <name type="scientific">Pelagibacterium flavum</name>
    <dbReference type="NCBI Taxonomy" id="2984530"/>
    <lineage>
        <taxon>Bacteria</taxon>
        <taxon>Pseudomonadati</taxon>
        <taxon>Pseudomonadota</taxon>
        <taxon>Alphaproteobacteria</taxon>
        <taxon>Hyphomicrobiales</taxon>
        <taxon>Devosiaceae</taxon>
        <taxon>Pelagibacterium</taxon>
    </lineage>
</organism>
<dbReference type="RefSeq" id="WP_264224823.1">
    <property type="nucleotide sequence ID" value="NZ_CP107716.1"/>
</dbReference>
<gene>
    <name evidence="3" type="ORF">OF122_02250</name>
    <name evidence="2" type="ORF">OF122_14045</name>
</gene>
<keyword evidence="1" id="KW-0472">Membrane</keyword>